<dbReference type="Proteomes" id="UP000054596">
    <property type="component" value="Unassembled WGS sequence"/>
</dbReference>
<accession>A0A158APD0</accession>
<feature type="transmembrane region" description="Helical" evidence="9">
    <location>
        <begin position="81"/>
        <end position="99"/>
    </location>
</feature>
<dbReference type="AlphaFoldDB" id="A0A158APD0"/>
<dbReference type="PANTHER" id="PTHR23535:SF2">
    <property type="entry name" value="SUGAR EFFLUX TRANSPORTER A-RELATED"/>
    <property type="match status" value="1"/>
</dbReference>
<evidence type="ECO:0000256" key="8">
    <source>
        <dbReference type="ARBA" id="ARBA00023136"/>
    </source>
</evidence>
<evidence type="ECO:0000256" key="7">
    <source>
        <dbReference type="ARBA" id="ARBA00022989"/>
    </source>
</evidence>
<keyword evidence="8 9" id="KW-0472">Membrane</keyword>
<feature type="transmembrane region" description="Helical" evidence="9">
    <location>
        <begin position="241"/>
        <end position="262"/>
    </location>
</feature>
<dbReference type="InterPro" id="IPR011701">
    <property type="entry name" value="MFS"/>
</dbReference>
<evidence type="ECO:0000256" key="4">
    <source>
        <dbReference type="ARBA" id="ARBA00022475"/>
    </source>
</evidence>
<dbReference type="STRING" id="1777143.AWB82_02582"/>
<feature type="transmembrane region" description="Helical" evidence="9">
    <location>
        <begin position="361"/>
        <end position="386"/>
    </location>
</feature>
<feature type="transmembrane region" description="Helical" evidence="9">
    <location>
        <begin position="274"/>
        <end position="292"/>
    </location>
</feature>
<evidence type="ECO:0000256" key="5">
    <source>
        <dbReference type="ARBA" id="ARBA00022597"/>
    </source>
</evidence>
<organism evidence="11 12">
    <name type="scientific">Caballeronia glebae</name>
    <dbReference type="NCBI Taxonomy" id="1777143"/>
    <lineage>
        <taxon>Bacteria</taxon>
        <taxon>Pseudomonadati</taxon>
        <taxon>Pseudomonadota</taxon>
        <taxon>Betaproteobacteria</taxon>
        <taxon>Burkholderiales</taxon>
        <taxon>Burkholderiaceae</taxon>
        <taxon>Caballeronia</taxon>
    </lineage>
</organism>
<dbReference type="EMBL" id="FCOJ02000015">
    <property type="protein sequence ID" value="SAK58887.1"/>
    <property type="molecule type" value="Genomic_DNA"/>
</dbReference>
<feature type="domain" description="Major facilitator superfamily (MFS) profile" evidence="10">
    <location>
        <begin position="4"/>
        <end position="415"/>
    </location>
</feature>
<dbReference type="SUPFAM" id="SSF103473">
    <property type="entry name" value="MFS general substrate transporter"/>
    <property type="match status" value="1"/>
</dbReference>
<dbReference type="CDD" id="cd17471">
    <property type="entry name" value="MFS_Set"/>
    <property type="match status" value="1"/>
</dbReference>
<keyword evidence="5" id="KW-0762">Sugar transport</keyword>
<dbReference type="RefSeq" id="WP_086967536.1">
    <property type="nucleotide sequence ID" value="NZ_FCOJ02000015.1"/>
</dbReference>
<dbReference type="Gene3D" id="1.20.1250.20">
    <property type="entry name" value="MFS general substrate transporter like domains"/>
    <property type="match status" value="1"/>
</dbReference>
<keyword evidence="7 9" id="KW-1133">Transmembrane helix</keyword>
<evidence type="ECO:0000313" key="11">
    <source>
        <dbReference type="EMBL" id="SAK58887.1"/>
    </source>
</evidence>
<feature type="transmembrane region" description="Helical" evidence="9">
    <location>
        <begin position="12"/>
        <end position="30"/>
    </location>
</feature>
<evidence type="ECO:0000256" key="3">
    <source>
        <dbReference type="ARBA" id="ARBA00022448"/>
    </source>
</evidence>
<evidence type="ECO:0000256" key="6">
    <source>
        <dbReference type="ARBA" id="ARBA00022692"/>
    </source>
</evidence>
<feature type="transmembrane region" description="Helical" evidence="9">
    <location>
        <begin position="139"/>
        <end position="157"/>
    </location>
</feature>
<dbReference type="InterPro" id="IPR036259">
    <property type="entry name" value="MFS_trans_sf"/>
</dbReference>
<keyword evidence="3" id="KW-0813">Transport</keyword>
<gene>
    <name evidence="11" type="ORF">AWB82_02582</name>
</gene>
<feature type="transmembrane region" description="Helical" evidence="9">
    <location>
        <begin position="163"/>
        <end position="189"/>
    </location>
</feature>
<name>A0A158APD0_9BURK</name>
<evidence type="ECO:0000256" key="1">
    <source>
        <dbReference type="ARBA" id="ARBA00004651"/>
    </source>
</evidence>
<keyword evidence="12" id="KW-1185">Reference proteome</keyword>
<sequence length="431" mass="45639">MNTRLLSLARIPFFLPLSSAILMLGVAMSFTAPYLSLFSVEQADMSPLKLGLFMTVIAASGVVASAFAGKWSDRHGHHRELLLAALVASSLGFLLLCLVRNYSALVAIGIVFLGAGGSAMSLVFSFARAALPVDNEAERSLALATLRTVLSMAWVFGPSVGALVLAAVGFYGLFLFAAACFIACGAIVWRMHDSPKGDPHSAPAHFAGDPSSLLEVTAPDTEELVPPHPGTQHSRAEIWRATVAMTLIGLAASATMIVLPLYVVHGMHGTRIDVSIMLGLGALLEIPMMLALGARGSRLDKKRWLASCAVVHLIYFVAVAASPNVHFLIPMQAFNAFVVSVTSCLGMTYMQDLMPQSPGSATALFFNASRVGSILSGVLSGVLVAALGYRGTFLVCGCIALGAAVLFVNPPFALIARRILDWWDDRRPAKP</sequence>
<dbReference type="Pfam" id="PF07690">
    <property type="entry name" value="MFS_1"/>
    <property type="match status" value="1"/>
</dbReference>
<protein>
    <submittedName>
        <fullName evidence="11">MFS transporter</fullName>
    </submittedName>
</protein>
<dbReference type="PANTHER" id="PTHR23535">
    <property type="entry name" value="SUGAR EFFLUX TRANSPORTER A-RELATED"/>
    <property type="match status" value="1"/>
</dbReference>
<dbReference type="OrthoDB" id="7337792at2"/>
<keyword evidence="6 9" id="KW-0812">Transmembrane</keyword>
<comment type="similarity">
    <text evidence="2">Belongs to the major facilitator superfamily. Set transporter family.</text>
</comment>
<feature type="transmembrane region" description="Helical" evidence="9">
    <location>
        <begin position="304"/>
        <end position="321"/>
    </location>
</feature>
<comment type="subcellular location">
    <subcellularLocation>
        <location evidence="1">Cell membrane</location>
        <topology evidence="1">Multi-pass membrane protein</topology>
    </subcellularLocation>
</comment>
<evidence type="ECO:0000313" key="12">
    <source>
        <dbReference type="Proteomes" id="UP000054596"/>
    </source>
</evidence>
<evidence type="ECO:0000256" key="9">
    <source>
        <dbReference type="SAM" id="Phobius"/>
    </source>
</evidence>
<feature type="transmembrane region" description="Helical" evidence="9">
    <location>
        <begin position="50"/>
        <end position="69"/>
    </location>
</feature>
<feature type="transmembrane region" description="Helical" evidence="9">
    <location>
        <begin position="392"/>
        <end position="416"/>
    </location>
</feature>
<dbReference type="PROSITE" id="PS50850">
    <property type="entry name" value="MFS"/>
    <property type="match status" value="1"/>
</dbReference>
<feature type="transmembrane region" description="Helical" evidence="9">
    <location>
        <begin position="105"/>
        <end position="127"/>
    </location>
</feature>
<evidence type="ECO:0000256" key="2">
    <source>
        <dbReference type="ARBA" id="ARBA00006523"/>
    </source>
</evidence>
<keyword evidence="4" id="KW-1003">Cell membrane</keyword>
<dbReference type="InterPro" id="IPR020846">
    <property type="entry name" value="MFS_dom"/>
</dbReference>
<dbReference type="GO" id="GO:0022857">
    <property type="term" value="F:transmembrane transporter activity"/>
    <property type="evidence" value="ECO:0007669"/>
    <property type="project" value="InterPro"/>
</dbReference>
<dbReference type="GO" id="GO:0005886">
    <property type="term" value="C:plasma membrane"/>
    <property type="evidence" value="ECO:0007669"/>
    <property type="project" value="UniProtKB-SubCell"/>
</dbReference>
<evidence type="ECO:0000259" key="10">
    <source>
        <dbReference type="PROSITE" id="PS50850"/>
    </source>
</evidence>
<proteinExistence type="inferred from homology"/>
<comment type="caution">
    <text evidence="11">The sequence shown here is derived from an EMBL/GenBank/DDBJ whole genome shotgun (WGS) entry which is preliminary data.</text>
</comment>
<reference evidence="11" key="1">
    <citation type="submission" date="2016-01" db="EMBL/GenBank/DDBJ databases">
        <authorList>
            <person name="Peeters C."/>
        </authorList>
    </citation>
    <scope>NUCLEOTIDE SEQUENCE [LARGE SCALE GENOMIC DNA]</scope>
    <source>
        <strain evidence="11">LMG 29325</strain>
    </source>
</reference>